<protein>
    <recommendedName>
        <fullName evidence="9">Signal transduction histidine kinase subgroup 3 dimerisation and phosphoacceptor domain-containing protein</fullName>
    </recommendedName>
</protein>
<comment type="caution">
    <text evidence="7">The sequence shown here is derived from an EMBL/GenBank/DDBJ whole genome shotgun (WGS) entry which is preliminary data.</text>
</comment>
<feature type="transmembrane region" description="Helical" evidence="4">
    <location>
        <begin position="44"/>
        <end position="65"/>
    </location>
</feature>
<dbReference type="RefSeq" id="WP_165142754.1">
    <property type="nucleotide sequence ID" value="NZ_CP049255.1"/>
</dbReference>
<reference evidence="7 8" key="1">
    <citation type="submission" date="2020-08" db="EMBL/GenBank/DDBJ databases">
        <title>Sequencing the genomes of 1000 actinobacteria strains.</title>
        <authorList>
            <person name="Klenk H.-P."/>
        </authorList>
    </citation>
    <scope>NUCLEOTIDE SEQUENCE [LARGE SCALE GENOMIC DNA]</scope>
    <source>
        <strain evidence="7 8">DSM 27099</strain>
    </source>
</reference>
<evidence type="ECO:0000313" key="8">
    <source>
        <dbReference type="Proteomes" id="UP000529310"/>
    </source>
</evidence>
<dbReference type="InterPro" id="IPR011712">
    <property type="entry name" value="Sig_transdc_His_kin_sub3_dim/P"/>
</dbReference>
<evidence type="ECO:0000256" key="4">
    <source>
        <dbReference type="SAM" id="Phobius"/>
    </source>
</evidence>
<feature type="transmembrane region" description="Helical" evidence="4">
    <location>
        <begin position="128"/>
        <end position="152"/>
    </location>
</feature>
<feature type="transmembrane region" description="Helical" evidence="4">
    <location>
        <begin position="423"/>
        <end position="442"/>
    </location>
</feature>
<keyword evidence="3" id="KW-0902">Two-component regulatory system</keyword>
<keyword evidence="8" id="KW-1185">Reference proteome</keyword>
<evidence type="ECO:0000256" key="1">
    <source>
        <dbReference type="ARBA" id="ARBA00022679"/>
    </source>
</evidence>
<dbReference type="InterPro" id="IPR055558">
    <property type="entry name" value="DUF7134"/>
</dbReference>
<evidence type="ECO:0008006" key="9">
    <source>
        <dbReference type="Google" id="ProtNLM"/>
    </source>
</evidence>
<gene>
    <name evidence="7" type="ORF">FHX49_000114</name>
</gene>
<evidence type="ECO:0000313" key="7">
    <source>
        <dbReference type="EMBL" id="MBB2974573.1"/>
    </source>
</evidence>
<evidence type="ECO:0000259" key="6">
    <source>
        <dbReference type="Pfam" id="PF23539"/>
    </source>
</evidence>
<proteinExistence type="predicted"/>
<dbReference type="Pfam" id="PF07730">
    <property type="entry name" value="HisKA_3"/>
    <property type="match status" value="1"/>
</dbReference>
<evidence type="ECO:0000256" key="3">
    <source>
        <dbReference type="ARBA" id="ARBA00023012"/>
    </source>
</evidence>
<dbReference type="GO" id="GO:0016020">
    <property type="term" value="C:membrane"/>
    <property type="evidence" value="ECO:0007669"/>
    <property type="project" value="InterPro"/>
</dbReference>
<dbReference type="EMBL" id="JACHWQ010000001">
    <property type="protein sequence ID" value="MBB2974573.1"/>
    <property type="molecule type" value="Genomic_DNA"/>
</dbReference>
<accession>A0A7W4YKX6</accession>
<feature type="transmembrane region" description="Helical" evidence="4">
    <location>
        <begin position="258"/>
        <end position="279"/>
    </location>
</feature>
<feature type="transmembrane region" description="Helical" evidence="4">
    <location>
        <begin position="326"/>
        <end position="344"/>
    </location>
</feature>
<feature type="domain" description="Signal transduction histidine kinase subgroup 3 dimerisation and phosphoacceptor" evidence="5">
    <location>
        <begin position="504"/>
        <end position="550"/>
    </location>
</feature>
<feature type="transmembrane region" description="Helical" evidence="4">
    <location>
        <begin position="172"/>
        <end position="194"/>
    </location>
</feature>
<name>A0A7W4YKX6_9MICO</name>
<dbReference type="AlphaFoldDB" id="A0A7W4YKX6"/>
<evidence type="ECO:0000259" key="5">
    <source>
        <dbReference type="Pfam" id="PF07730"/>
    </source>
</evidence>
<feature type="transmembrane region" description="Helical" evidence="4">
    <location>
        <begin position="382"/>
        <end position="411"/>
    </location>
</feature>
<keyword evidence="4" id="KW-1133">Transmembrane helix</keyword>
<dbReference type="GO" id="GO:0046983">
    <property type="term" value="F:protein dimerization activity"/>
    <property type="evidence" value="ECO:0007669"/>
    <property type="project" value="InterPro"/>
</dbReference>
<dbReference type="InterPro" id="IPR050482">
    <property type="entry name" value="Sensor_HK_TwoCompSys"/>
</dbReference>
<dbReference type="PANTHER" id="PTHR24421">
    <property type="entry name" value="NITRATE/NITRITE SENSOR PROTEIN NARX-RELATED"/>
    <property type="match status" value="1"/>
</dbReference>
<feature type="transmembrane region" description="Helical" evidence="4">
    <location>
        <begin position="85"/>
        <end position="107"/>
    </location>
</feature>
<keyword evidence="2" id="KW-0418">Kinase</keyword>
<dbReference type="Proteomes" id="UP000529310">
    <property type="component" value="Unassembled WGS sequence"/>
</dbReference>
<dbReference type="Pfam" id="PF23539">
    <property type="entry name" value="DUF7134"/>
    <property type="match status" value="1"/>
</dbReference>
<dbReference type="GO" id="GO:0000155">
    <property type="term" value="F:phosphorelay sensor kinase activity"/>
    <property type="evidence" value="ECO:0007669"/>
    <property type="project" value="InterPro"/>
</dbReference>
<sequence>MTITDSRQHSQAAAPLPKNEYRLSFGHVVRSEWTKFTTVRSTGWSIGLVTVVSVGLSMLMASAIASFGGDEAASVTASNVTAVQAIVFSTVLTQLLAVILGAISVTGEYSTGMIRSTQTAAPGRFGSLLAKSLVVGTTMFITGIVAFAVSVAVTTPILGKAALDFSDTSSSLMPLLGGAFYLALISILGVGIGFMVRNGPGALAIGIGLVFVAPILFLFFPRTDSFAWVQTIASYAPSNAGQSLFMGGGMSGNPLETWPAILTLVAWALVAIVGGAAVLRAHDAYSHAVSNSRVFVLGGAHSITEDELRLPRPPGMVRRFWARHPFFTDILIAILTLFVSALGTRVSDGMSTEPDALTLTASIVLMIAGCVALIWRRRWPTIVFTVSVLPLLLIGGGGVELLGPAAVVSIYSIAVYRSARACWYSFGAAIVLFVVVTWLSLAMAHADLMPAVNVNLSATFLLLLGALIGINVGNRKRYLEALIDRSRQLLIERDQHSRLATAAERTRIAREMHDIVSHSLTAIVALSEGASVTKDHERAAEASRTVAKRSR</sequence>
<feature type="transmembrane region" description="Helical" evidence="4">
    <location>
        <begin position="201"/>
        <end position="220"/>
    </location>
</feature>
<keyword evidence="4" id="KW-0812">Transmembrane</keyword>
<keyword evidence="4" id="KW-0472">Membrane</keyword>
<organism evidence="7 8">
    <name type="scientific">Microbacterium endophyticum</name>
    <dbReference type="NCBI Taxonomy" id="1526412"/>
    <lineage>
        <taxon>Bacteria</taxon>
        <taxon>Bacillati</taxon>
        <taxon>Actinomycetota</taxon>
        <taxon>Actinomycetes</taxon>
        <taxon>Micrococcales</taxon>
        <taxon>Microbacteriaceae</taxon>
        <taxon>Microbacterium</taxon>
    </lineage>
</organism>
<feature type="transmembrane region" description="Helical" evidence="4">
    <location>
        <begin position="356"/>
        <end position="375"/>
    </location>
</feature>
<feature type="transmembrane region" description="Helical" evidence="4">
    <location>
        <begin position="454"/>
        <end position="473"/>
    </location>
</feature>
<keyword evidence="1" id="KW-0808">Transferase</keyword>
<dbReference type="Gene3D" id="1.20.5.1930">
    <property type="match status" value="1"/>
</dbReference>
<feature type="domain" description="DUF7134" evidence="6">
    <location>
        <begin position="318"/>
        <end position="451"/>
    </location>
</feature>
<evidence type="ECO:0000256" key="2">
    <source>
        <dbReference type="ARBA" id="ARBA00022777"/>
    </source>
</evidence>